<reference evidence="9" key="1">
    <citation type="submission" date="2009-11" db="EMBL/GenBank/DDBJ databases">
        <title>The complete chromosome 2 of Sphaerobacter thermophilus DSM 20745.</title>
        <authorList>
            <person name="Lucas S."/>
            <person name="Copeland A."/>
            <person name="Lapidus A."/>
            <person name="Glavina del Rio T."/>
            <person name="Dalin E."/>
            <person name="Tice H."/>
            <person name="Bruce D."/>
            <person name="Goodwin L."/>
            <person name="Pitluck S."/>
            <person name="Kyrpides N."/>
            <person name="Mavromatis K."/>
            <person name="Ivanova N."/>
            <person name="Mikhailova N."/>
            <person name="LaButti K.M."/>
            <person name="Clum A."/>
            <person name="Sun H.I."/>
            <person name="Brettin T."/>
            <person name="Detter J.C."/>
            <person name="Han C."/>
            <person name="Larimer F."/>
            <person name="Land M."/>
            <person name="Hauser L."/>
            <person name="Markowitz V."/>
            <person name="Cheng J.F."/>
            <person name="Hugenholtz P."/>
            <person name="Woyke T."/>
            <person name="Wu D."/>
            <person name="Steenblock K."/>
            <person name="Schneider S."/>
            <person name="Pukall R."/>
            <person name="Goeker M."/>
            <person name="Klenk H.P."/>
            <person name="Eisen J.A."/>
        </authorList>
    </citation>
    <scope>NUCLEOTIDE SEQUENCE [LARGE SCALE GENOMIC DNA]</scope>
    <source>
        <strain evidence="9">ATCC 49802 / DSM 20745 / S 6022</strain>
    </source>
</reference>
<dbReference type="InterPro" id="IPR035919">
    <property type="entry name" value="EAL_sf"/>
</dbReference>
<dbReference type="STRING" id="479434.Sthe_2695"/>
<dbReference type="PROSITE" id="PS50883">
    <property type="entry name" value="EAL"/>
    <property type="match status" value="1"/>
</dbReference>
<evidence type="ECO:0000256" key="3">
    <source>
        <dbReference type="SAM" id="Phobius"/>
    </source>
</evidence>
<evidence type="ECO:0000259" key="4">
    <source>
        <dbReference type="PROSITE" id="PS50112"/>
    </source>
</evidence>
<feature type="domain" description="PAC" evidence="5">
    <location>
        <begin position="268"/>
        <end position="319"/>
    </location>
</feature>
<keyword evidence="3" id="KW-1133">Transmembrane helix</keyword>
<feature type="transmembrane region" description="Helical" evidence="3">
    <location>
        <begin position="153"/>
        <end position="182"/>
    </location>
</feature>
<dbReference type="PANTHER" id="PTHR44757">
    <property type="entry name" value="DIGUANYLATE CYCLASE DGCP"/>
    <property type="match status" value="1"/>
</dbReference>
<dbReference type="KEGG" id="sti:Sthe_2695"/>
<dbReference type="eggNOG" id="COG5001">
    <property type="taxonomic scope" value="Bacteria"/>
</dbReference>
<evidence type="ECO:0000259" key="5">
    <source>
        <dbReference type="PROSITE" id="PS50113"/>
    </source>
</evidence>
<dbReference type="InterPro" id="IPR001610">
    <property type="entry name" value="PAC"/>
</dbReference>
<dbReference type="PROSITE" id="PS50887">
    <property type="entry name" value="GGDEF"/>
    <property type="match status" value="1"/>
</dbReference>
<keyword evidence="9" id="KW-1185">Reference proteome</keyword>
<protein>
    <submittedName>
        <fullName evidence="8">Diguanylate cyclase/phosphodiesterase with PAS/PAC sensor(S)</fullName>
    </submittedName>
</protein>
<dbReference type="Proteomes" id="UP000002027">
    <property type="component" value="Chromosome 2"/>
</dbReference>
<dbReference type="CDD" id="cd01949">
    <property type="entry name" value="GGDEF"/>
    <property type="match status" value="1"/>
</dbReference>
<proteinExistence type="predicted"/>
<dbReference type="CDD" id="cd00130">
    <property type="entry name" value="PAS"/>
    <property type="match status" value="1"/>
</dbReference>
<dbReference type="InterPro" id="IPR013655">
    <property type="entry name" value="PAS_fold_3"/>
</dbReference>
<evidence type="ECO:0000313" key="8">
    <source>
        <dbReference type="EMBL" id="ACZ40109.1"/>
    </source>
</evidence>
<dbReference type="SMART" id="SM00086">
    <property type="entry name" value="PAC"/>
    <property type="match status" value="1"/>
</dbReference>
<dbReference type="GO" id="GO:0071111">
    <property type="term" value="F:cyclic-guanylate-specific phosphodiesterase activity"/>
    <property type="evidence" value="ECO:0007669"/>
    <property type="project" value="UniProtKB-EC"/>
</dbReference>
<feature type="transmembrane region" description="Helical" evidence="3">
    <location>
        <begin position="114"/>
        <end position="133"/>
    </location>
</feature>
<dbReference type="Gene3D" id="3.30.450.20">
    <property type="entry name" value="PAS domain"/>
    <property type="match status" value="1"/>
</dbReference>
<dbReference type="Gene3D" id="3.20.20.450">
    <property type="entry name" value="EAL domain"/>
    <property type="match status" value="1"/>
</dbReference>
<dbReference type="SUPFAM" id="SSF141868">
    <property type="entry name" value="EAL domain-like"/>
    <property type="match status" value="1"/>
</dbReference>
<feature type="region of interest" description="Disordered" evidence="2">
    <location>
        <begin position="1"/>
        <end position="23"/>
    </location>
</feature>
<evidence type="ECO:0000313" key="9">
    <source>
        <dbReference type="Proteomes" id="UP000002027"/>
    </source>
</evidence>
<dbReference type="CDD" id="cd01948">
    <property type="entry name" value="EAL"/>
    <property type="match status" value="1"/>
</dbReference>
<sequence>MDRPEKTLVNSAVHPSHQPYDEDEGLSRRVVGRIGGAFFTLSGVVTLATLLLPSRPLHVLGVALVATAAIGIGIAVWLLPWGSWSRRAPLTLVPVAFTLIAIHNYFARDEPARFGLFFIVTFTWIGLACPRWTSLPFVPLMIVAYVTPLVVTGTSIATALSAAVCTAPVCVLVAEAIAWVGARLRVAQRSLRESEVRFRSLVQHASDVVAVLGPDGTARYVSPAIQHVLGYRPEDLIGTSVFDRIHPDDLPHARAQLTEIVLGRGAMPPTQFRYRRADGSWVYVEATATNLLDNPAVGGIVINARDISERKRFEKELVHQAYHDPLTGLPNRVFLQRRLADSLAQAARERTRVALLFIDLDNFKLINDSLGHDAGDRVLSELGKRLLGCIRCGDMAARFGGDEFMVLINGTPGTDAALAAADRLAATLAEPFVVDGHELVITTSIGVALGGDPDDRPEDLIRNADAAMHRAKLLGKARRVVFDPAMYAQAVERLALERDLRHGLERGEFQIYYQPVLDVRTRRPVEVEALVRWHHPERGLISPGEFIPIAEETGLIVPLGHWVLAEACRQLAAWRTAFPDCAPSAVSVNLSARQFRHPSLTADIAQILAETGLPPASLKLEITESVMMDDTASTLEALRDLKQLGVQLAVDDFGTGYSSLSYLKRFPTDAMKIDRSFARGLDQSREDQALVEAMIAAANALRLQVTVEGVETEEQLEFLERVGCDLVQGFLFAPPMPPDEVARFLHTGLQTSGFHPPALL</sequence>
<dbReference type="SMART" id="SM00052">
    <property type="entry name" value="EAL"/>
    <property type="match status" value="1"/>
</dbReference>
<dbReference type="InterPro" id="IPR001633">
    <property type="entry name" value="EAL_dom"/>
</dbReference>
<dbReference type="FunCoup" id="D1C8G6">
    <property type="interactions" value="240"/>
</dbReference>
<dbReference type="EMBL" id="CP001824">
    <property type="protein sequence ID" value="ACZ40109.1"/>
    <property type="molecule type" value="Genomic_DNA"/>
</dbReference>
<dbReference type="NCBIfam" id="TIGR00254">
    <property type="entry name" value="GGDEF"/>
    <property type="match status" value="1"/>
</dbReference>
<dbReference type="InterPro" id="IPR000160">
    <property type="entry name" value="GGDEF_dom"/>
</dbReference>
<dbReference type="AlphaFoldDB" id="D1C8G6"/>
<accession>D1C8G6</accession>
<evidence type="ECO:0000259" key="6">
    <source>
        <dbReference type="PROSITE" id="PS50883"/>
    </source>
</evidence>
<evidence type="ECO:0000256" key="2">
    <source>
        <dbReference type="SAM" id="MobiDB-lite"/>
    </source>
</evidence>
<feature type="transmembrane region" description="Helical" evidence="3">
    <location>
        <begin position="59"/>
        <end position="82"/>
    </location>
</feature>
<dbReference type="InterPro" id="IPR000014">
    <property type="entry name" value="PAS"/>
</dbReference>
<feature type="domain" description="PAS" evidence="4">
    <location>
        <begin position="194"/>
        <end position="264"/>
    </location>
</feature>
<dbReference type="FunFam" id="3.20.20.450:FF:000001">
    <property type="entry name" value="Cyclic di-GMP phosphodiesterase yahA"/>
    <property type="match status" value="1"/>
</dbReference>
<dbReference type="GO" id="GO:0071732">
    <property type="term" value="P:cellular response to nitric oxide"/>
    <property type="evidence" value="ECO:0007669"/>
    <property type="project" value="UniProtKB-ARBA"/>
</dbReference>
<evidence type="ECO:0000259" key="7">
    <source>
        <dbReference type="PROSITE" id="PS50887"/>
    </source>
</evidence>
<dbReference type="InterPro" id="IPR035965">
    <property type="entry name" value="PAS-like_dom_sf"/>
</dbReference>
<dbReference type="SUPFAM" id="SSF55073">
    <property type="entry name" value="Nucleotide cyclase"/>
    <property type="match status" value="1"/>
</dbReference>
<dbReference type="InParanoid" id="D1C8G6"/>
<dbReference type="SUPFAM" id="SSF55785">
    <property type="entry name" value="PYP-like sensor domain (PAS domain)"/>
    <property type="match status" value="1"/>
</dbReference>
<dbReference type="InterPro" id="IPR029787">
    <property type="entry name" value="Nucleotide_cyclase"/>
</dbReference>
<dbReference type="FunFam" id="3.30.70.270:FF:000001">
    <property type="entry name" value="Diguanylate cyclase domain protein"/>
    <property type="match status" value="1"/>
</dbReference>
<dbReference type="SMART" id="SM00091">
    <property type="entry name" value="PAS"/>
    <property type="match status" value="1"/>
</dbReference>
<feature type="transmembrane region" description="Helical" evidence="3">
    <location>
        <begin position="88"/>
        <end position="107"/>
    </location>
</feature>
<dbReference type="SMART" id="SM00267">
    <property type="entry name" value="GGDEF"/>
    <property type="match status" value="1"/>
</dbReference>
<keyword evidence="3" id="KW-0812">Transmembrane</keyword>
<feature type="domain" description="EAL" evidence="6">
    <location>
        <begin position="493"/>
        <end position="749"/>
    </location>
</feature>
<dbReference type="PROSITE" id="PS50113">
    <property type="entry name" value="PAC"/>
    <property type="match status" value="1"/>
</dbReference>
<dbReference type="NCBIfam" id="TIGR00229">
    <property type="entry name" value="sensory_box"/>
    <property type="match status" value="1"/>
</dbReference>
<feature type="transmembrane region" description="Helical" evidence="3">
    <location>
        <begin position="30"/>
        <end position="52"/>
    </location>
</feature>
<name>D1C8G6_SPHTD</name>
<dbReference type="Pfam" id="PF00990">
    <property type="entry name" value="GGDEF"/>
    <property type="match status" value="1"/>
</dbReference>
<dbReference type="InterPro" id="IPR043128">
    <property type="entry name" value="Rev_trsase/Diguanyl_cyclase"/>
</dbReference>
<evidence type="ECO:0000256" key="1">
    <source>
        <dbReference type="ARBA" id="ARBA00051114"/>
    </source>
</evidence>
<dbReference type="InterPro" id="IPR052155">
    <property type="entry name" value="Biofilm_reg_signaling"/>
</dbReference>
<dbReference type="PANTHER" id="PTHR44757:SF2">
    <property type="entry name" value="BIOFILM ARCHITECTURE MAINTENANCE PROTEIN MBAA"/>
    <property type="match status" value="1"/>
</dbReference>
<dbReference type="Gene3D" id="3.30.70.270">
    <property type="match status" value="1"/>
</dbReference>
<gene>
    <name evidence="8" type="ordered locus">Sthe_2695</name>
</gene>
<reference evidence="8 9" key="2">
    <citation type="journal article" date="2010" name="Stand. Genomic Sci.">
        <title>Complete genome sequence of Desulfohalobium retbaense type strain (HR(100)).</title>
        <authorList>
            <person name="Spring S."/>
            <person name="Nolan M."/>
            <person name="Lapidus A."/>
            <person name="Glavina Del Rio T."/>
            <person name="Copeland A."/>
            <person name="Tice H."/>
            <person name="Cheng J.F."/>
            <person name="Lucas S."/>
            <person name="Land M."/>
            <person name="Chen F."/>
            <person name="Bruce D."/>
            <person name="Goodwin L."/>
            <person name="Pitluck S."/>
            <person name="Ivanova N."/>
            <person name="Mavromatis K."/>
            <person name="Mikhailova N."/>
            <person name="Pati A."/>
            <person name="Chen A."/>
            <person name="Palaniappan K."/>
            <person name="Hauser L."/>
            <person name="Chang Y.J."/>
            <person name="Jeffries C.D."/>
            <person name="Munk C."/>
            <person name="Kiss H."/>
            <person name="Chain P."/>
            <person name="Han C."/>
            <person name="Brettin T."/>
            <person name="Detter J.C."/>
            <person name="Schuler E."/>
            <person name="Goker M."/>
            <person name="Rohde M."/>
            <person name="Bristow J."/>
            <person name="Eisen J.A."/>
            <person name="Markowitz V."/>
            <person name="Hugenholtz P."/>
            <person name="Kyrpides N.C."/>
            <person name="Klenk H.P."/>
        </authorList>
    </citation>
    <scope>NUCLEOTIDE SEQUENCE [LARGE SCALE GENOMIC DNA]</scope>
    <source>
        <strain evidence="9">ATCC 49802 / DSM 20745 / S 6022</strain>
    </source>
</reference>
<organism evidence="8 9">
    <name type="scientific">Sphaerobacter thermophilus (strain ATCC 49802 / DSM 20745 / KCCM 41009 / NCIMB 13125 / S 6022)</name>
    <dbReference type="NCBI Taxonomy" id="479434"/>
    <lineage>
        <taxon>Bacteria</taxon>
        <taxon>Pseudomonadati</taxon>
        <taxon>Thermomicrobiota</taxon>
        <taxon>Thermomicrobia</taxon>
        <taxon>Sphaerobacterales</taxon>
        <taxon>Sphaerobacterineae</taxon>
        <taxon>Sphaerobacteraceae</taxon>
        <taxon>Sphaerobacter</taxon>
    </lineage>
</organism>
<keyword evidence="3" id="KW-0472">Membrane</keyword>
<dbReference type="HOGENOM" id="CLU_000445_70_50_0"/>
<dbReference type="Pfam" id="PF08447">
    <property type="entry name" value="PAS_3"/>
    <property type="match status" value="1"/>
</dbReference>
<dbReference type="PROSITE" id="PS50112">
    <property type="entry name" value="PAS"/>
    <property type="match status" value="1"/>
</dbReference>
<dbReference type="InterPro" id="IPR000700">
    <property type="entry name" value="PAS-assoc_C"/>
</dbReference>
<feature type="domain" description="GGDEF" evidence="7">
    <location>
        <begin position="351"/>
        <end position="484"/>
    </location>
</feature>
<comment type="catalytic activity">
    <reaction evidence="1">
        <text>3',3'-c-di-GMP + H2O = 5'-phosphoguanylyl(3'-&gt;5')guanosine + H(+)</text>
        <dbReference type="Rhea" id="RHEA:24902"/>
        <dbReference type="ChEBI" id="CHEBI:15377"/>
        <dbReference type="ChEBI" id="CHEBI:15378"/>
        <dbReference type="ChEBI" id="CHEBI:58754"/>
        <dbReference type="ChEBI" id="CHEBI:58805"/>
        <dbReference type="EC" id="3.1.4.52"/>
    </reaction>
    <physiologicalReaction direction="left-to-right" evidence="1">
        <dbReference type="Rhea" id="RHEA:24903"/>
    </physiologicalReaction>
</comment>
<dbReference type="Pfam" id="PF00563">
    <property type="entry name" value="EAL"/>
    <property type="match status" value="1"/>
</dbReference>